<dbReference type="AlphaFoldDB" id="A0A6G1KVA0"/>
<name>A0A6G1KVA0_9PEZI</name>
<proteinExistence type="predicted"/>
<dbReference type="EMBL" id="ML995919">
    <property type="protein sequence ID" value="KAF2764527.1"/>
    <property type="molecule type" value="Genomic_DNA"/>
</dbReference>
<accession>A0A6G1KVA0</accession>
<keyword evidence="2" id="KW-1185">Reference proteome</keyword>
<protein>
    <submittedName>
        <fullName evidence="1">Uncharacterized protein</fullName>
    </submittedName>
</protein>
<gene>
    <name evidence="1" type="ORF">EJ03DRAFT_25974</name>
</gene>
<dbReference type="Proteomes" id="UP000799436">
    <property type="component" value="Unassembled WGS sequence"/>
</dbReference>
<sequence>MSSCGPSNLKHPTSIRIHICVYSIRKWHHTVQQQFPSQQAAERITTTVIMKFLTTLTAITLGLAATATAARPRPSSCSFYYDCKCHDDATVCRSMRRRRKRAKRLGARRIIRMRRIISAMTRCRWITAVGMICVRIRIRIIISGVGIRIKRALVVGRLAGGCREGLAVAGLLGGSR</sequence>
<evidence type="ECO:0000313" key="2">
    <source>
        <dbReference type="Proteomes" id="UP000799436"/>
    </source>
</evidence>
<evidence type="ECO:0000313" key="1">
    <source>
        <dbReference type="EMBL" id="KAF2764527.1"/>
    </source>
</evidence>
<organism evidence="1 2">
    <name type="scientific">Teratosphaeria nubilosa</name>
    <dbReference type="NCBI Taxonomy" id="161662"/>
    <lineage>
        <taxon>Eukaryota</taxon>
        <taxon>Fungi</taxon>
        <taxon>Dikarya</taxon>
        <taxon>Ascomycota</taxon>
        <taxon>Pezizomycotina</taxon>
        <taxon>Dothideomycetes</taxon>
        <taxon>Dothideomycetidae</taxon>
        <taxon>Mycosphaerellales</taxon>
        <taxon>Teratosphaeriaceae</taxon>
        <taxon>Teratosphaeria</taxon>
    </lineage>
</organism>
<reference evidence="1" key="1">
    <citation type="journal article" date="2020" name="Stud. Mycol.">
        <title>101 Dothideomycetes genomes: a test case for predicting lifestyles and emergence of pathogens.</title>
        <authorList>
            <person name="Haridas S."/>
            <person name="Albert R."/>
            <person name="Binder M."/>
            <person name="Bloem J."/>
            <person name="Labutti K."/>
            <person name="Salamov A."/>
            <person name="Andreopoulos B."/>
            <person name="Baker S."/>
            <person name="Barry K."/>
            <person name="Bills G."/>
            <person name="Bluhm B."/>
            <person name="Cannon C."/>
            <person name="Castanera R."/>
            <person name="Culley D."/>
            <person name="Daum C."/>
            <person name="Ezra D."/>
            <person name="Gonzalez J."/>
            <person name="Henrissat B."/>
            <person name="Kuo A."/>
            <person name="Liang C."/>
            <person name="Lipzen A."/>
            <person name="Lutzoni F."/>
            <person name="Magnuson J."/>
            <person name="Mondo S."/>
            <person name="Nolan M."/>
            <person name="Ohm R."/>
            <person name="Pangilinan J."/>
            <person name="Park H.-J."/>
            <person name="Ramirez L."/>
            <person name="Alfaro M."/>
            <person name="Sun H."/>
            <person name="Tritt A."/>
            <person name="Yoshinaga Y."/>
            <person name="Zwiers L.-H."/>
            <person name="Turgeon B."/>
            <person name="Goodwin S."/>
            <person name="Spatafora J."/>
            <person name="Crous P."/>
            <person name="Grigoriev I."/>
        </authorList>
    </citation>
    <scope>NUCLEOTIDE SEQUENCE</scope>
    <source>
        <strain evidence="1">CBS 116005</strain>
    </source>
</reference>